<organism evidence="7 8">
    <name type="scientific">Paraburkholderia xenovorans (strain LB400)</name>
    <dbReference type="NCBI Taxonomy" id="266265"/>
    <lineage>
        <taxon>Bacteria</taxon>
        <taxon>Pseudomonadati</taxon>
        <taxon>Pseudomonadota</taxon>
        <taxon>Betaproteobacteria</taxon>
        <taxon>Burkholderiales</taxon>
        <taxon>Burkholderiaceae</taxon>
        <taxon>Paraburkholderia</taxon>
    </lineage>
</organism>
<dbReference type="Proteomes" id="UP000001817">
    <property type="component" value="Chromosome 1"/>
</dbReference>
<keyword evidence="8" id="KW-1185">Reference proteome</keyword>
<evidence type="ECO:0000313" key="7">
    <source>
        <dbReference type="EMBL" id="ABE31149.1"/>
    </source>
</evidence>
<reference evidence="7 8" key="1">
    <citation type="journal article" date="2006" name="Proc. Natl. Acad. Sci. U.S.A.">
        <title>Burkholderia xenovorans LB400 harbors a multi-replicon, 9.73-Mbp genome shaped for versatility.</title>
        <authorList>
            <person name="Chain P.S."/>
            <person name="Denef V.J."/>
            <person name="Konstantinidis K.T."/>
            <person name="Vergez L.M."/>
            <person name="Agullo L."/>
            <person name="Reyes V.L."/>
            <person name="Hauser L."/>
            <person name="Cordova M."/>
            <person name="Gomez L."/>
            <person name="Gonzalez M."/>
            <person name="Land M."/>
            <person name="Lao V."/>
            <person name="Larimer F."/>
            <person name="LiPuma J.J."/>
            <person name="Mahenthiralingam E."/>
            <person name="Malfatti S.A."/>
            <person name="Marx C.J."/>
            <person name="Parnell J.J."/>
            <person name="Ramette A."/>
            <person name="Richardson P."/>
            <person name="Seeger M."/>
            <person name="Smith D."/>
            <person name="Spilker T."/>
            <person name="Sul W.J."/>
            <person name="Tsoi T.V."/>
            <person name="Ulrich L.E."/>
            <person name="Zhulin I.B."/>
            <person name="Tiedje J.M."/>
        </authorList>
    </citation>
    <scope>NUCLEOTIDE SEQUENCE [LARGE SCALE GENOMIC DNA]</scope>
    <source>
        <strain evidence="7 8">LB400</strain>
    </source>
</reference>
<name>Q13XP0_PARXL</name>
<protein>
    <submittedName>
        <fullName evidence="7">Exported (Scaffolding) protein</fullName>
    </submittedName>
</protein>
<comment type="subcellular location">
    <subcellularLocation>
        <location evidence="1">Cell outer membrane</location>
    </subcellularLocation>
</comment>
<dbReference type="PANTHER" id="PTHR38776">
    <property type="entry name" value="MLTA-INTERACTING PROTEIN-RELATED"/>
    <property type="match status" value="1"/>
</dbReference>
<feature type="transmembrane region" description="Helical" evidence="6">
    <location>
        <begin position="20"/>
        <end position="43"/>
    </location>
</feature>
<gene>
    <name evidence="7" type="ORF">Bxe_A1813</name>
</gene>
<comment type="similarity">
    <text evidence="2">Belongs to the MipA/OmpV family.</text>
</comment>
<proteinExistence type="inferred from homology"/>
<keyword evidence="4 6" id="KW-0472">Membrane</keyword>
<evidence type="ECO:0000256" key="4">
    <source>
        <dbReference type="ARBA" id="ARBA00023136"/>
    </source>
</evidence>
<dbReference type="PANTHER" id="PTHR38776:SF1">
    <property type="entry name" value="MLTA-INTERACTING PROTEIN-RELATED"/>
    <property type="match status" value="1"/>
</dbReference>
<dbReference type="Pfam" id="PF06629">
    <property type="entry name" value="MipA"/>
    <property type="match status" value="1"/>
</dbReference>
<dbReference type="STRING" id="266265.Bxe_A1813"/>
<accession>Q13XP0</accession>
<dbReference type="EMBL" id="CP000270">
    <property type="protein sequence ID" value="ABE31149.1"/>
    <property type="molecule type" value="Genomic_DNA"/>
</dbReference>
<evidence type="ECO:0000256" key="2">
    <source>
        <dbReference type="ARBA" id="ARBA00005722"/>
    </source>
</evidence>
<dbReference type="eggNOG" id="COG3713">
    <property type="taxonomic scope" value="Bacteria"/>
</dbReference>
<dbReference type="AlphaFoldDB" id="Q13XP0"/>
<evidence type="ECO:0000256" key="3">
    <source>
        <dbReference type="ARBA" id="ARBA00022729"/>
    </source>
</evidence>
<dbReference type="GO" id="GO:0009279">
    <property type="term" value="C:cell outer membrane"/>
    <property type="evidence" value="ECO:0007669"/>
    <property type="project" value="UniProtKB-SubCell"/>
</dbReference>
<keyword evidence="5" id="KW-0998">Cell outer membrane</keyword>
<evidence type="ECO:0000256" key="1">
    <source>
        <dbReference type="ARBA" id="ARBA00004442"/>
    </source>
</evidence>
<sequence>MEFGQAGAGRRASIARVHQYWPALGVLCCSIAFTTGVGALSLASTEAQAAAPTTIGIGVAAAPRYEGSSTYHLEPFPILSASRGIFFLDGLEGGVAFPLGGNLKTGLILSTQFGRDQSDGDRLNGLGDIHTTAGFGAFLDWHPGAFDASLKLLQSLHAGYGATLTLETKYTFKLGARDRLTVGNGAVWANRGSMQTFFGVSPVQAASSAAGLPVFSPSAGFKDISTSATWVHLLSRKWSVNGTLRVDHLLGDAAESPVVEHSTSLFGGVGAAYTF</sequence>
<dbReference type="KEGG" id="bxe:Bxe_A1813"/>
<dbReference type="InterPro" id="IPR010583">
    <property type="entry name" value="MipA"/>
</dbReference>
<evidence type="ECO:0000256" key="5">
    <source>
        <dbReference type="ARBA" id="ARBA00023237"/>
    </source>
</evidence>
<evidence type="ECO:0000313" key="8">
    <source>
        <dbReference type="Proteomes" id="UP000001817"/>
    </source>
</evidence>
<keyword evidence="3" id="KW-0732">Signal</keyword>
<keyword evidence="6" id="KW-1133">Transmembrane helix</keyword>
<keyword evidence="6" id="KW-0812">Transmembrane</keyword>
<evidence type="ECO:0000256" key="6">
    <source>
        <dbReference type="SAM" id="Phobius"/>
    </source>
</evidence>